<gene>
    <name evidence="1" type="ORF">THAOC_18748</name>
</gene>
<comment type="caution">
    <text evidence="1">The sequence shown here is derived from an EMBL/GenBank/DDBJ whole genome shotgun (WGS) entry which is preliminary data.</text>
</comment>
<name>K0S6G1_THAOC</name>
<evidence type="ECO:0000313" key="2">
    <source>
        <dbReference type="Proteomes" id="UP000266841"/>
    </source>
</evidence>
<dbReference type="OMA" id="AYLMEWY"/>
<reference evidence="1 2" key="1">
    <citation type="journal article" date="2012" name="Genome Biol.">
        <title>Genome and low-iron response of an oceanic diatom adapted to chronic iron limitation.</title>
        <authorList>
            <person name="Lommer M."/>
            <person name="Specht M."/>
            <person name="Roy A.S."/>
            <person name="Kraemer L."/>
            <person name="Andreson R."/>
            <person name="Gutowska M.A."/>
            <person name="Wolf J."/>
            <person name="Bergner S.V."/>
            <person name="Schilhabel M.B."/>
            <person name="Klostermeier U.C."/>
            <person name="Beiko R.G."/>
            <person name="Rosenstiel P."/>
            <person name="Hippler M."/>
            <person name="Laroche J."/>
        </authorList>
    </citation>
    <scope>NUCLEOTIDE SEQUENCE [LARGE SCALE GENOMIC DNA]</scope>
    <source>
        <strain evidence="1 2">CCMP1005</strain>
    </source>
</reference>
<proteinExistence type="predicted"/>
<evidence type="ECO:0008006" key="3">
    <source>
        <dbReference type="Google" id="ProtNLM"/>
    </source>
</evidence>
<dbReference type="eggNOG" id="ENOG502TBQJ">
    <property type="taxonomic scope" value="Eukaryota"/>
</dbReference>
<keyword evidence="2" id="KW-1185">Reference proteome</keyword>
<protein>
    <recommendedName>
        <fullName evidence="3">Fe2OG dioxygenase domain-containing protein</fullName>
    </recommendedName>
</protein>
<dbReference type="EMBL" id="AGNL01020649">
    <property type="protein sequence ID" value="EJK60840.1"/>
    <property type="molecule type" value="Genomic_DNA"/>
</dbReference>
<accession>K0S6G1</accession>
<organism evidence="1 2">
    <name type="scientific">Thalassiosira oceanica</name>
    <name type="common">Marine diatom</name>
    <dbReference type="NCBI Taxonomy" id="159749"/>
    <lineage>
        <taxon>Eukaryota</taxon>
        <taxon>Sar</taxon>
        <taxon>Stramenopiles</taxon>
        <taxon>Ochrophyta</taxon>
        <taxon>Bacillariophyta</taxon>
        <taxon>Coscinodiscophyceae</taxon>
        <taxon>Thalassiosirophycidae</taxon>
        <taxon>Thalassiosirales</taxon>
        <taxon>Thalassiosiraceae</taxon>
        <taxon>Thalassiosira</taxon>
    </lineage>
</organism>
<evidence type="ECO:0000313" key="1">
    <source>
        <dbReference type="EMBL" id="EJK60840.1"/>
    </source>
</evidence>
<dbReference type="Proteomes" id="UP000266841">
    <property type="component" value="Unassembled WGS sequence"/>
</dbReference>
<sequence length="274" mass="31425">MSISSSVYGVDASFPIHNSFTGNNAQISQALRTFGPERLDAYTDFIRGCESFYEPRGSANACIQSENDRLRLNLEQPVMMSNYTETGFKKIKLNDSLFYNLQNFLEPHPREQGWVEGIEEEYWPDGNTYTNHWVSPTRMHHVNHWHDQIWDAVEREMSQWIPQATSWSKSSLYGIRVYTAGSILAPHVDRDPLISSAIINVAQDVDEPWPLEVYDNFGNACNITMEPGDLVLYESHSVIHGRPFPLQGRYFANIFVHFAPVFEEDGKAIDQDEL</sequence>
<dbReference type="OrthoDB" id="194358at2759"/>
<dbReference type="AlphaFoldDB" id="K0S6G1"/>